<name>A0A5C2ST47_9APHY</name>
<accession>A0A5C2ST47</accession>
<proteinExistence type="predicted"/>
<reference evidence="1" key="1">
    <citation type="journal article" date="2018" name="Genome Biol. Evol.">
        <title>Genomics and development of Lentinus tigrinus, a white-rot wood-decaying mushroom with dimorphic fruiting bodies.</title>
        <authorList>
            <person name="Wu B."/>
            <person name="Xu Z."/>
            <person name="Knudson A."/>
            <person name="Carlson A."/>
            <person name="Chen N."/>
            <person name="Kovaka S."/>
            <person name="LaButti K."/>
            <person name="Lipzen A."/>
            <person name="Pennachio C."/>
            <person name="Riley R."/>
            <person name="Schakwitz W."/>
            <person name="Umezawa K."/>
            <person name="Ohm R.A."/>
            <person name="Grigoriev I.V."/>
            <person name="Nagy L.G."/>
            <person name="Gibbons J."/>
            <person name="Hibbett D."/>
        </authorList>
    </citation>
    <scope>NUCLEOTIDE SEQUENCE [LARGE SCALE GENOMIC DNA]</scope>
    <source>
        <strain evidence="1">ALCF2SS1-6</strain>
    </source>
</reference>
<gene>
    <name evidence="1" type="ORF">L227DRAFT_570145</name>
</gene>
<dbReference type="SUPFAM" id="SSF52047">
    <property type="entry name" value="RNI-like"/>
    <property type="match status" value="1"/>
</dbReference>
<protein>
    <recommendedName>
        <fullName evidence="3">F-box domain-containing protein</fullName>
    </recommendedName>
</protein>
<organism evidence="1 2">
    <name type="scientific">Lentinus tigrinus ALCF2SS1-6</name>
    <dbReference type="NCBI Taxonomy" id="1328759"/>
    <lineage>
        <taxon>Eukaryota</taxon>
        <taxon>Fungi</taxon>
        <taxon>Dikarya</taxon>
        <taxon>Basidiomycota</taxon>
        <taxon>Agaricomycotina</taxon>
        <taxon>Agaricomycetes</taxon>
        <taxon>Polyporales</taxon>
        <taxon>Polyporaceae</taxon>
        <taxon>Lentinus</taxon>
    </lineage>
</organism>
<dbReference type="AlphaFoldDB" id="A0A5C2ST47"/>
<dbReference type="OrthoDB" id="2748701at2759"/>
<keyword evidence="2" id="KW-1185">Reference proteome</keyword>
<dbReference type="Proteomes" id="UP000313359">
    <property type="component" value="Unassembled WGS sequence"/>
</dbReference>
<evidence type="ECO:0008006" key="3">
    <source>
        <dbReference type="Google" id="ProtNLM"/>
    </source>
</evidence>
<dbReference type="EMBL" id="ML122251">
    <property type="protein sequence ID" value="RPD66249.1"/>
    <property type="molecule type" value="Genomic_DNA"/>
</dbReference>
<evidence type="ECO:0000313" key="1">
    <source>
        <dbReference type="EMBL" id="RPD66249.1"/>
    </source>
</evidence>
<sequence length="342" mass="37846">MDRLAVELLQQIFLLACTDGGFTGASLSRVSKHIRDVSRPVRFHSIALLAPFPDKIEQFASCYVQQRALCHGATPKVRHLLVASAIRQADPARVVLKPSPDGDATKYSPDANVIKKQREASLREQRKFASDVAALLQLLAPDLVSLTLVHCHRYGKPEMRLPDTIEVPGGFPLLQEFTIAGIQPKFTSPECPSGSLYPSLERLHLSLVALSGCPDLNIVAWGENAPKLTHLRISNVNYWPRTIMDSVRKVFESEQLNAALKQVIVQPHSPPPMGGPCGTPHFVFTSFMESLTAACKPCYNPNLPTTLLPPSRNMREHDWEAVMRNQWVDRICGGPGCWDTTS</sequence>
<evidence type="ECO:0000313" key="2">
    <source>
        <dbReference type="Proteomes" id="UP000313359"/>
    </source>
</evidence>